<gene>
    <name evidence="1" type="ORF">CDAR_308751</name>
</gene>
<dbReference type="AlphaFoldDB" id="A0AAV4NZZ0"/>
<evidence type="ECO:0000313" key="1">
    <source>
        <dbReference type="EMBL" id="GIX88572.1"/>
    </source>
</evidence>
<evidence type="ECO:0000313" key="2">
    <source>
        <dbReference type="Proteomes" id="UP001054837"/>
    </source>
</evidence>
<keyword evidence="2" id="KW-1185">Reference proteome</keyword>
<sequence length="88" mass="10372">MLLKPDTRPIRGSRTQIIHDPTLTSDPTNEILVNESLSIWSIRMYNFTYCLGLYLNEAWDLGFCPSPRWHLTSDCIIDWKTTVQMHFR</sequence>
<name>A0AAV4NZZ0_9ARAC</name>
<dbReference type="Proteomes" id="UP001054837">
    <property type="component" value="Unassembled WGS sequence"/>
</dbReference>
<reference evidence="1 2" key="1">
    <citation type="submission" date="2021-06" db="EMBL/GenBank/DDBJ databases">
        <title>Caerostris darwini draft genome.</title>
        <authorList>
            <person name="Kono N."/>
            <person name="Arakawa K."/>
        </authorList>
    </citation>
    <scope>NUCLEOTIDE SEQUENCE [LARGE SCALE GENOMIC DNA]</scope>
</reference>
<organism evidence="1 2">
    <name type="scientific">Caerostris darwini</name>
    <dbReference type="NCBI Taxonomy" id="1538125"/>
    <lineage>
        <taxon>Eukaryota</taxon>
        <taxon>Metazoa</taxon>
        <taxon>Ecdysozoa</taxon>
        <taxon>Arthropoda</taxon>
        <taxon>Chelicerata</taxon>
        <taxon>Arachnida</taxon>
        <taxon>Araneae</taxon>
        <taxon>Araneomorphae</taxon>
        <taxon>Entelegynae</taxon>
        <taxon>Araneoidea</taxon>
        <taxon>Araneidae</taxon>
        <taxon>Caerostris</taxon>
    </lineage>
</organism>
<protein>
    <submittedName>
        <fullName evidence="1">Uncharacterized protein</fullName>
    </submittedName>
</protein>
<proteinExistence type="predicted"/>
<accession>A0AAV4NZZ0</accession>
<comment type="caution">
    <text evidence="1">The sequence shown here is derived from an EMBL/GenBank/DDBJ whole genome shotgun (WGS) entry which is preliminary data.</text>
</comment>
<dbReference type="EMBL" id="BPLQ01002086">
    <property type="protein sequence ID" value="GIX88572.1"/>
    <property type="molecule type" value="Genomic_DNA"/>
</dbReference>